<organism evidence="1 2">
    <name type="scientific">Leifsonia virtsii</name>
    <dbReference type="NCBI Taxonomy" id="3035915"/>
    <lineage>
        <taxon>Bacteria</taxon>
        <taxon>Bacillati</taxon>
        <taxon>Actinomycetota</taxon>
        <taxon>Actinomycetes</taxon>
        <taxon>Micrococcales</taxon>
        <taxon>Microbacteriaceae</taxon>
        <taxon>Leifsonia</taxon>
    </lineage>
</organism>
<evidence type="ECO:0000313" key="2">
    <source>
        <dbReference type="Proteomes" id="UP001174210"/>
    </source>
</evidence>
<proteinExistence type="predicted"/>
<gene>
    <name evidence="1" type="ORF">P5G59_12890</name>
</gene>
<evidence type="ECO:0008006" key="3">
    <source>
        <dbReference type="Google" id="ProtNLM"/>
    </source>
</evidence>
<evidence type="ECO:0000313" key="1">
    <source>
        <dbReference type="EMBL" id="MDN4598042.1"/>
    </source>
</evidence>
<accession>A0ABT8IZA9</accession>
<protein>
    <recommendedName>
        <fullName evidence="3">HTH marR-type domain-containing protein</fullName>
    </recommendedName>
</protein>
<reference evidence="1" key="1">
    <citation type="submission" date="2023-03" db="EMBL/GenBank/DDBJ databases">
        <title>MT1 and MT2 Draft Genomes of Novel Species.</title>
        <authorList>
            <person name="Venkateswaran K."/>
        </authorList>
    </citation>
    <scope>NUCLEOTIDE SEQUENCE</scope>
    <source>
        <strain evidence="1">F6_8S_P_1A</strain>
    </source>
</reference>
<dbReference type="Proteomes" id="UP001174210">
    <property type="component" value="Unassembled WGS sequence"/>
</dbReference>
<sequence>MEQWSPARVGPRLVEGASAHVRAGRRFEPIHERVLDEPMRSLAARLPGAERGVLVVPEFSGPIGVADMVALVDPREELSLRLEAGIPPVLNLTLATVAAAVSAKRTTTLAAIGNSLQMSERQVSGYVRSLEAQGVIEASGSGFRRHPRLRPVGRLFAFEAKVSEWRKASHQAVRYASWSDAVAIVLLTVPRDSTDMLAAARRLRIGVAHGDRWLVQPNLPRRRESFTGARLVASERIVATAF</sequence>
<name>A0ABT8IZA9_9MICO</name>
<comment type="caution">
    <text evidence="1">The sequence shown here is derived from an EMBL/GenBank/DDBJ whole genome shotgun (WGS) entry which is preliminary data.</text>
</comment>
<keyword evidence="2" id="KW-1185">Reference proteome</keyword>
<dbReference type="EMBL" id="JAROCB010000003">
    <property type="protein sequence ID" value="MDN4598042.1"/>
    <property type="molecule type" value="Genomic_DNA"/>
</dbReference>